<organism evidence="2 3">
    <name type="scientific">Thermanaerosceptrum fracticalcis</name>
    <dbReference type="NCBI Taxonomy" id="1712410"/>
    <lineage>
        <taxon>Bacteria</taxon>
        <taxon>Bacillati</taxon>
        <taxon>Bacillota</taxon>
        <taxon>Clostridia</taxon>
        <taxon>Eubacteriales</taxon>
        <taxon>Peptococcaceae</taxon>
        <taxon>Thermanaerosceptrum</taxon>
    </lineage>
</organism>
<dbReference type="Proteomes" id="UP000515847">
    <property type="component" value="Chromosome"/>
</dbReference>
<sequence length="172" mass="19749">MEDLIGIIIFIIFIALRTFADRKKGMERKRPPQQEPRRKPVPEVIREERTEESAPQNFPFPFPIPIPGMEMELPGRKRVKKAKPATVAPHLEQPRPAQRVQPSMALYEEGRGVDGQGYMEGVTEERGEERVLEPVPQVLAEPAMAFPSPAELRQAIIWSEILQKPKALRRRR</sequence>
<evidence type="ECO:0000313" key="3">
    <source>
        <dbReference type="Proteomes" id="UP000515847"/>
    </source>
</evidence>
<feature type="compositionally biased region" description="Basic and acidic residues" evidence="1">
    <location>
        <begin position="24"/>
        <end position="52"/>
    </location>
</feature>
<dbReference type="AlphaFoldDB" id="A0A7G6E246"/>
<feature type="region of interest" description="Disordered" evidence="1">
    <location>
        <begin position="24"/>
        <end position="60"/>
    </location>
</feature>
<dbReference type="OrthoDB" id="1798639at2"/>
<accession>A0A7G6E246</accession>
<keyword evidence="3" id="KW-1185">Reference proteome</keyword>
<reference evidence="2 3" key="1">
    <citation type="journal article" date="2019" name="Front. Microbiol.">
        <title>Thermoanaerosceptrum fracticalcis gen. nov. sp. nov., a Novel Fumarate-Fermenting Microorganism From a Deep Fractured Carbonate Aquifer of the US Great Basin.</title>
        <authorList>
            <person name="Hamilton-Brehm S.D."/>
            <person name="Stewart L.E."/>
            <person name="Zavarin M."/>
            <person name="Caldwell M."/>
            <person name="Lawson P.A."/>
            <person name="Onstott T.C."/>
            <person name="Grzymski J."/>
            <person name="Neveux I."/>
            <person name="Lollar B.S."/>
            <person name="Russell C.E."/>
            <person name="Moser D.P."/>
        </authorList>
    </citation>
    <scope>NUCLEOTIDE SEQUENCE [LARGE SCALE GENOMIC DNA]</scope>
    <source>
        <strain evidence="2 3">DRI-13</strain>
    </source>
</reference>
<protein>
    <submittedName>
        <fullName evidence="2">Uncharacterized protein</fullName>
    </submittedName>
</protein>
<gene>
    <name evidence="2" type="ORF">BR63_07385</name>
</gene>
<dbReference type="RefSeq" id="WP_034422453.1">
    <property type="nucleotide sequence ID" value="NZ_CP045798.1"/>
</dbReference>
<evidence type="ECO:0000313" key="2">
    <source>
        <dbReference type="EMBL" id="QNB46150.1"/>
    </source>
</evidence>
<evidence type="ECO:0000256" key="1">
    <source>
        <dbReference type="SAM" id="MobiDB-lite"/>
    </source>
</evidence>
<feature type="region of interest" description="Disordered" evidence="1">
    <location>
        <begin position="78"/>
        <end position="99"/>
    </location>
</feature>
<dbReference type="KEGG" id="tfr:BR63_07385"/>
<proteinExistence type="predicted"/>
<dbReference type="EMBL" id="CP045798">
    <property type="protein sequence ID" value="QNB46150.1"/>
    <property type="molecule type" value="Genomic_DNA"/>
</dbReference>
<name>A0A7G6E246_THEFR</name>